<evidence type="ECO:0000313" key="1">
    <source>
        <dbReference type="EMBL" id="GAH45495.1"/>
    </source>
</evidence>
<dbReference type="AlphaFoldDB" id="X1GL01"/>
<name>X1GL01_9ZZZZ</name>
<sequence>TYKDADKALQENMKKISAQYEIKPEAKNITNIEEAIVFLYKIPDLYLKKDGKGKIAFVMPRSLLVSSQNEKARRFDIFYDIEFFEFDDLIFNIDCCCIFAKYHDDFSDKDKVTNKYPILCHNLNSETMELIEDITLEPYVYFQTRKNEKYKVKRLVESSEKKKLLPLNLSDYYNDFIQGADLIPKSLLYVKILDSTEDGKISVIDPWISPQAKGVWKKSYFKRQRVESENIFKATLSRELYPFYIKPYSIFLPFDTNLKYNPSKIGPFSRKHWNQKM</sequence>
<reference evidence="1" key="1">
    <citation type="journal article" date="2014" name="Front. Microbiol.">
        <title>High frequency of phylogenetically diverse reductive dehalogenase-homologous genes in deep subseafloor sedimentary metagenomes.</title>
        <authorList>
            <person name="Kawai M."/>
            <person name="Futagami T."/>
            <person name="Toyoda A."/>
            <person name="Takaki Y."/>
            <person name="Nishi S."/>
            <person name="Hori S."/>
            <person name="Arai W."/>
            <person name="Tsubouchi T."/>
            <person name="Morono Y."/>
            <person name="Uchiyama I."/>
            <person name="Ito T."/>
            <person name="Fujiyama A."/>
            <person name="Inagaki F."/>
            <person name="Takami H."/>
        </authorList>
    </citation>
    <scope>NUCLEOTIDE SEQUENCE</scope>
    <source>
        <strain evidence="1">Expedition CK06-06</strain>
    </source>
</reference>
<feature type="non-terminal residue" evidence="1">
    <location>
        <position position="1"/>
    </location>
</feature>
<comment type="caution">
    <text evidence="1">The sequence shown here is derived from an EMBL/GenBank/DDBJ whole genome shotgun (WGS) entry which is preliminary data.</text>
</comment>
<proteinExistence type="predicted"/>
<gene>
    <name evidence="1" type="ORF">S03H2_14720</name>
</gene>
<accession>X1GL01</accession>
<dbReference type="EMBL" id="BARU01007473">
    <property type="protein sequence ID" value="GAH45495.1"/>
    <property type="molecule type" value="Genomic_DNA"/>
</dbReference>
<organism evidence="1">
    <name type="scientific">marine sediment metagenome</name>
    <dbReference type="NCBI Taxonomy" id="412755"/>
    <lineage>
        <taxon>unclassified sequences</taxon>
        <taxon>metagenomes</taxon>
        <taxon>ecological metagenomes</taxon>
    </lineage>
</organism>
<protein>
    <submittedName>
        <fullName evidence="1">Uncharacterized protein</fullName>
    </submittedName>
</protein>